<evidence type="ECO:0000259" key="9">
    <source>
        <dbReference type="Pfam" id="PF01379"/>
    </source>
</evidence>
<dbReference type="PANTHER" id="PTHR11557">
    <property type="entry name" value="PORPHOBILINOGEN DEAMINASE"/>
    <property type="match status" value="1"/>
</dbReference>
<dbReference type="Pfam" id="PF01379">
    <property type="entry name" value="Porphobil_deam"/>
    <property type="match status" value="1"/>
</dbReference>
<evidence type="ECO:0000256" key="7">
    <source>
        <dbReference type="ARBA" id="ARBA00048169"/>
    </source>
</evidence>
<dbReference type="AlphaFoldDB" id="A0A2P5SVC8"/>
<keyword evidence="5 8" id="KW-0808">Transferase</keyword>
<dbReference type="GO" id="GO:0005737">
    <property type="term" value="C:cytoplasm"/>
    <property type="evidence" value="ECO:0007669"/>
    <property type="project" value="UniProtKB-UniRule"/>
</dbReference>
<dbReference type="GO" id="GO:0004418">
    <property type="term" value="F:hydroxymethylbilane synthase activity"/>
    <property type="evidence" value="ECO:0007669"/>
    <property type="project" value="UniProtKB-UniRule"/>
</dbReference>
<dbReference type="CDD" id="cd13646">
    <property type="entry name" value="PBP2_EcHMBS_like"/>
    <property type="match status" value="1"/>
</dbReference>
<dbReference type="InterPro" id="IPR000860">
    <property type="entry name" value="HemC"/>
</dbReference>
<dbReference type="SUPFAM" id="SSF54782">
    <property type="entry name" value="Porphobilinogen deaminase (hydroxymethylbilane synthase), C-terminal domain"/>
    <property type="match status" value="1"/>
</dbReference>
<evidence type="ECO:0000256" key="1">
    <source>
        <dbReference type="ARBA" id="ARBA00002869"/>
    </source>
</evidence>
<dbReference type="EC" id="2.5.1.61" evidence="8"/>
<comment type="subunit">
    <text evidence="4 8">Monomer.</text>
</comment>
<name>A0A2P5SVC8_9GAMM</name>
<dbReference type="NCBIfam" id="TIGR00212">
    <property type="entry name" value="hemC"/>
    <property type="match status" value="1"/>
</dbReference>
<feature type="modified residue" description="S-(dipyrrolylmethanemethyl)cysteine" evidence="8">
    <location>
        <position position="243"/>
    </location>
</feature>
<evidence type="ECO:0000256" key="2">
    <source>
        <dbReference type="ARBA" id="ARBA00004735"/>
    </source>
</evidence>
<dbReference type="FunFam" id="3.40.190.10:FF:000004">
    <property type="entry name" value="Porphobilinogen deaminase"/>
    <property type="match status" value="1"/>
</dbReference>
<dbReference type="Pfam" id="PF03900">
    <property type="entry name" value="Porphobil_deamC"/>
    <property type="match status" value="1"/>
</dbReference>
<dbReference type="HAMAP" id="MF_00260">
    <property type="entry name" value="Porphobil_deam"/>
    <property type="match status" value="1"/>
</dbReference>
<evidence type="ECO:0000259" key="10">
    <source>
        <dbReference type="Pfam" id="PF03900"/>
    </source>
</evidence>
<feature type="domain" description="Porphobilinogen deaminase C-terminal" evidence="10">
    <location>
        <begin position="227"/>
        <end position="296"/>
    </location>
</feature>
<dbReference type="PIRSF" id="PIRSF001438">
    <property type="entry name" value="4pyrrol_synth_OHMeBilane_synth"/>
    <property type="match status" value="1"/>
</dbReference>
<evidence type="ECO:0000256" key="4">
    <source>
        <dbReference type="ARBA" id="ARBA00011245"/>
    </source>
</evidence>
<dbReference type="UniPathway" id="UPA00251">
    <property type="reaction ID" value="UER00319"/>
</dbReference>
<comment type="caution">
    <text evidence="11">The sequence shown here is derived from an EMBL/GenBank/DDBJ whole genome shotgun (WGS) entry which is preliminary data.</text>
</comment>
<dbReference type="SUPFAM" id="SSF53850">
    <property type="entry name" value="Periplasmic binding protein-like II"/>
    <property type="match status" value="1"/>
</dbReference>
<dbReference type="InterPro" id="IPR022417">
    <property type="entry name" value="Porphobilin_deaminase_N"/>
</dbReference>
<comment type="similarity">
    <text evidence="3 8">Belongs to the HMBS family.</text>
</comment>
<dbReference type="EMBL" id="PDKU01000006">
    <property type="protein sequence ID" value="PPI86278.1"/>
    <property type="molecule type" value="Genomic_DNA"/>
</dbReference>
<evidence type="ECO:0000313" key="12">
    <source>
        <dbReference type="Proteomes" id="UP000296144"/>
    </source>
</evidence>
<comment type="catalytic activity">
    <reaction evidence="7 8">
        <text>4 porphobilinogen + H2O = hydroxymethylbilane + 4 NH4(+)</text>
        <dbReference type="Rhea" id="RHEA:13185"/>
        <dbReference type="ChEBI" id="CHEBI:15377"/>
        <dbReference type="ChEBI" id="CHEBI:28938"/>
        <dbReference type="ChEBI" id="CHEBI:57845"/>
        <dbReference type="ChEBI" id="CHEBI:58126"/>
        <dbReference type="EC" id="2.5.1.61"/>
    </reaction>
</comment>
<dbReference type="GO" id="GO:0006782">
    <property type="term" value="P:protoporphyrinogen IX biosynthetic process"/>
    <property type="evidence" value="ECO:0007669"/>
    <property type="project" value="UniProtKB-UniRule"/>
</dbReference>
<feature type="domain" description="Porphobilinogen deaminase N-terminal" evidence="9">
    <location>
        <begin position="7"/>
        <end position="212"/>
    </location>
</feature>
<dbReference type="Proteomes" id="UP000296144">
    <property type="component" value="Unassembled WGS sequence"/>
</dbReference>
<comment type="function">
    <text evidence="1 8">Tetrapolymerization of the monopyrrole PBG into the hydroxymethylbilane pre-uroporphyrinogen in several discrete steps.</text>
</comment>
<gene>
    <name evidence="8" type="primary">hemC</name>
    <name evidence="11" type="ORF">CRV10_03430</name>
</gene>
<comment type="miscellaneous">
    <text evidence="8">The porphobilinogen subunits are added to the dipyrromethane group.</text>
</comment>
<dbReference type="FunFam" id="3.40.190.10:FF:000005">
    <property type="entry name" value="Porphobilinogen deaminase"/>
    <property type="match status" value="1"/>
</dbReference>
<dbReference type="RefSeq" id="WP_136130442.1">
    <property type="nucleotide sequence ID" value="NZ_PDKU01000006.1"/>
</dbReference>
<evidence type="ECO:0000256" key="3">
    <source>
        <dbReference type="ARBA" id="ARBA00005638"/>
    </source>
</evidence>
<dbReference type="PANTHER" id="PTHR11557:SF0">
    <property type="entry name" value="PORPHOBILINOGEN DEAMINASE"/>
    <property type="match status" value="1"/>
</dbReference>
<comment type="cofactor">
    <cofactor evidence="8">
        <name>dipyrromethane</name>
        <dbReference type="ChEBI" id="CHEBI:60342"/>
    </cofactor>
    <text evidence="8">Binds 1 dipyrromethane group covalently.</text>
</comment>
<protein>
    <recommendedName>
        <fullName evidence="8">Porphobilinogen deaminase</fullName>
        <shortName evidence="8">PBG</shortName>
        <ecNumber evidence="8">2.5.1.61</ecNumber>
    </recommendedName>
    <alternativeName>
        <fullName evidence="8">Hydroxymethylbilane synthase</fullName>
        <shortName evidence="8">HMBS</shortName>
    </alternativeName>
    <alternativeName>
        <fullName evidence="8">Pre-uroporphyrinogen synthase</fullName>
    </alternativeName>
</protein>
<reference evidence="11 12" key="1">
    <citation type="journal article" date="2018" name="Genome Biol. Evol.">
        <title>Cladogenesis and Genomic Streamlining in Extracellular Endosymbionts of Tropical Stink Bugs.</title>
        <authorList>
            <person name="Otero-Bravo A."/>
            <person name="Goffredi S."/>
            <person name="Sabree Z.L."/>
        </authorList>
    </citation>
    <scope>NUCLEOTIDE SEQUENCE [LARGE SCALE GENOMIC DNA]</scope>
    <source>
        <strain evidence="11 12">SoEL</strain>
    </source>
</reference>
<dbReference type="Gene3D" id="3.40.190.10">
    <property type="entry name" value="Periplasmic binding protein-like II"/>
    <property type="match status" value="2"/>
</dbReference>
<proteinExistence type="inferred from homology"/>
<organism evidence="11 12">
    <name type="scientific">Candidatus Pantoea edessiphila</name>
    <dbReference type="NCBI Taxonomy" id="2044610"/>
    <lineage>
        <taxon>Bacteria</taxon>
        <taxon>Pseudomonadati</taxon>
        <taxon>Pseudomonadota</taxon>
        <taxon>Gammaproteobacteria</taxon>
        <taxon>Enterobacterales</taxon>
        <taxon>Erwiniaceae</taxon>
        <taxon>Pantoea</taxon>
    </lineage>
</organism>
<evidence type="ECO:0000256" key="5">
    <source>
        <dbReference type="ARBA" id="ARBA00022679"/>
    </source>
</evidence>
<keyword evidence="12" id="KW-1185">Reference proteome</keyword>
<evidence type="ECO:0000313" key="11">
    <source>
        <dbReference type="EMBL" id="PPI86278.1"/>
    </source>
</evidence>
<dbReference type="OrthoDB" id="9810298at2"/>
<dbReference type="InterPro" id="IPR022418">
    <property type="entry name" value="Porphobilinogen_deaminase_C"/>
</dbReference>
<accession>A0A2P5SVC8</accession>
<keyword evidence="6 8" id="KW-0627">Porphyrin biosynthesis</keyword>
<comment type="pathway">
    <text evidence="2">Porphyrin-containing compound metabolism; protoporphyrin-IX biosynthesis; coproporphyrinogen-III from 5-aminolevulinate: step 2/4.</text>
</comment>
<dbReference type="PRINTS" id="PR00151">
    <property type="entry name" value="PORPHBDMNASE"/>
</dbReference>
<dbReference type="Gene3D" id="3.30.160.40">
    <property type="entry name" value="Porphobilinogen deaminase, C-terminal domain"/>
    <property type="match status" value="1"/>
</dbReference>
<sequence length="313" mass="34695">MSHRKYLKIATRKSPLAIWQATHIKNLINNIHPHLSIKLVPVITKGDIILDKIVLNIGGKSVFVKELEQLILKRQADLAVHSIKDLPAYFPEGLGLVSICKRDIPHDVFVSNNYCSIEDLPNGAIIGTSSLRRKCQIISYRPDLLIRSIRGNIGTRLNKLDEGEYDAIILAAAGLKRLGLENRISQILPTNVLLPAVGQGAIGVECCLDDSYLINLLQLLNHEDTAVCIKAERAMNTYLQGGCELPVASFAILEGNDIWLRGLIGKPDGSMIIKKEVRGSRLKFEEIGISLAKKLLISGGKDFFEQIIFKYNI</sequence>
<evidence type="ECO:0000256" key="8">
    <source>
        <dbReference type="HAMAP-Rule" id="MF_00260"/>
    </source>
</evidence>
<evidence type="ECO:0000256" key="6">
    <source>
        <dbReference type="ARBA" id="ARBA00023244"/>
    </source>
</evidence>
<dbReference type="InterPro" id="IPR036803">
    <property type="entry name" value="Porphobilinogen_deaminase_C_sf"/>
</dbReference>